<dbReference type="EMBL" id="UGYZ01000002">
    <property type="protein sequence ID" value="SUI98863.1"/>
    <property type="molecule type" value="Genomic_DNA"/>
</dbReference>
<evidence type="ECO:0000256" key="1">
    <source>
        <dbReference type="SAM" id="MobiDB-lite"/>
    </source>
</evidence>
<dbReference type="RefSeq" id="WP_115359810.1">
    <property type="nucleotide sequence ID" value="NZ_CP160452.1"/>
</dbReference>
<reference evidence="3 4" key="1">
    <citation type="submission" date="2018-06" db="EMBL/GenBank/DDBJ databases">
        <authorList>
            <consortium name="Pathogen Informatics"/>
            <person name="Doyle S."/>
        </authorList>
    </citation>
    <scope>NUCLEOTIDE SEQUENCE [LARGE SCALE GENOMIC DNA]</scope>
    <source>
        <strain evidence="4">ATCC 11859 / DSM 33 / NCIB 8841 / NCTC 4822</strain>
    </source>
</reference>
<feature type="transmembrane region" description="Helical" evidence="2">
    <location>
        <begin position="85"/>
        <end position="103"/>
    </location>
</feature>
<dbReference type="Proteomes" id="UP000254519">
    <property type="component" value="Unassembled WGS sequence"/>
</dbReference>
<keyword evidence="2" id="KW-0472">Membrane</keyword>
<evidence type="ECO:0000256" key="2">
    <source>
        <dbReference type="SAM" id="Phobius"/>
    </source>
</evidence>
<dbReference type="InterPro" id="IPR019649">
    <property type="entry name" value="DUF2512"/>
</dbReference>
<feature type="region of interest" description="Disordered" evidence="1">
    <location>
        <begin position="136"/>
        <end position="169"/>
    </location>
</feature>
<accession>A0A380BBU1</accession>
<feature type="transmembrane region" description="Helical" evidence="2">
    <location>
        <begin position="32"/>
        <end position="50"/>
    </location>
</feature>
<name>A0A380BBU1_SPOPA</name>
<organism evidence="3 4">
    <name type="scientific">Sporosarcina pasteurii</name>
    <name type="common">Bacillus pasteurii</name>
    <dbReference type="NCBI Taxonomy" id="1474"/>
    <lineage>
        <taxon>Bacteria</taxon>
        <taxon>Bacillati</taxon>
        <taxon>Bacillota</taxon>
        <taxon>Bacilli</taxon>
        <taxon>Bacillales</taxon>
        <taxon>Caryophanaceae</taxon>
        <taxon>Sporosarcina</taxon>
    </lineage>
</organism>
<sequence>MKYLGTILVKFIMIMFILGITLGMYGMSFINILFLSMLVTGISFVGDMIILPRYGNLAATIGDFGIVFFIVLFGSAYLMGNEGRIGLGAFLPALIIALGESFLHKYIQKNVFNEEDISAEPELPALERDKLQTEFGSEPDFEKTDHKPTVHKKRYVPHRPRKRNKKNPY</sequence>
<dbReference type="Pfam" id="PF10710">
    <property type="entry name" value="DUF2512"/>
    <property type="match status" value="1"/>
</dbReference>
<dbReference type="OrthoDB" id="2111682at2"/>
<feature type="compositionally biased region" description="Basic residues" evidence="1">
    <location>
        <begin position="149"/>
        <end position="169"/>
    </location>
</feature>
<keyword evidence="2" id="KW-1133">Transmembrane helix</keyword>
<gene>
    <name evidence="3" type="ORF">NCTC4822_00295</name>
</gene>
<keyword evidence="2" id="KW-0812">Transmembrane</keyword>
<feature type="transmembrane region" description="Helical" evidence="2">
    <location>
        <begin position="7"/>
        <end position="26"/>
    </location>
</feature>
<evidence type="ECO:0000313" key="3">
    <source>
        <dbReference type="EMBL" id="SUI98863.1"/>
    </source>
</evidence>
<protein>
    <submittedName>
        <fullName evidence="3">Protein of uncharacterized function (DUF2512)</fullName>
    </submittedName>
</protein>
<dbReference type="AlphaFoldDB" id="A0A380BBU1"/>
<evidence type="ECO:0000313" key="4">
    <source>
        <dbReference type="Proteomes" id="UP000254519"/>
    </source>
</evidence>
<proteinExistence type="predicted"/>
<keyword evidence="4" id="KW-1185">Reference proteome</keyword>
<feature type="transmembrane region" description="Helical" evidence="2">
    <location>
        <begin position="57"/>
        <end position="79"/>
    </location>
</feature>